<evidence type="ECO:0000313" key="43">
    <source>
        <dbReference type="EMBL" id="CAD5121987.1"/>
    </source>
</evidence>
<feature type="site" description="Important for long-chain enoyl-CoA hydratase activity" evidence="40">
    <location>
        <position position="175"/>
    </location>
</feature>
<evidence type="ECO:0000256" key="19">
    <source>
        <dbReference type="ARBA" id="ARBA00023239"/>
    </source>
</evidence>
<dbReference type="FunFam" id="3.90.226.10:FF:000011">
    <property type="entry name" value="Fatty acid oxidation complex subunit alpha"/>
    <property type="match status" value="1"/>
</dbReference>
<evidence type="ECO:0000256" key="21">
    <source>
        <dbReference type="ARBA" id="ARBA00035854"/>
    </source>
</evidence>
<comment type="catalytic activity">
    <reaction evidence="31">
        <text>1'-[1,2-di-(9Z,12Z-octadecadienoyl)-sn-glycero-3-phospho]-3'-[1-(9Z,12Z-octadecadienoyl)-sn-glycero-3-phospho]-glycerol + (9Z)-octadecenoyl-CoA = 1'-[1,2-di-(9Z,12Z-octadecadienoyl)-sn-glycero-3-phospho]-3'-[1-(9Z,12Z-octadecadienoyl)-2-(9Z-octadecenoyl)-sn-glycero-3-phospho]-glycerol + CoA</text>
        <dbReference type="Rhea" id="RHEA:43676"/>
        <dbReference type="ChEBI" id="CHEBI:57287"/>
        <dbReference type="ChEBI" id="CHEBI:57387"/>
        <dbReference type="ChEBI" id="CHEBI:83580"/>
        <dbReference type="ChEBI" id="CHEBI:83582"/>
    </reaction>
    <physiologicalReaction direction="left-to-right" evidence="31">
        <dbReference type="Rhea" id="RHEA:43677"/>
    </physiologicalReaction>
</comment>
<evidence type="ECO:0000256" key="10">
    <source>
        <dbReference type="ARBA" id="ARBA00022792"/>
    </source>
</evidence>
<evidence type="ECO:0000256" key="9">
    <source>
        <dbReference type="ARBA" id="ARBA00022679"/>
    </source>
</evidence>
<dbReference type="FunFam" id="3.40.50.720:FF:000009">
    <property type="entry name" value="Fatty oxidation complex, alpha subunit"/>
    <property type="match status" value="1"/>
</dbReference>
<keyword evidence="13" id="KW-0007">Acetylation</keyword>
<evidence type="ECO:0000256" key="3">
    <source>
        <dbReference type="ARBA" id="ARBA00005005"/>
    </source>
</evidence>
<evidence type="ECO:0000256" key="20">
    <source>
        <dbReference type="ARBA" id="ARBA00023268"/>
    </source>
</evidence>
<dbReference type="InterPro" id="IPR006108">
    <property type="entry name" value="3HC_DH_C"/>
</dbReference>
<dbReference type="EC" id="1.1.1.211" evidence="35"/>
<evidence type="ECO:0000256" key="38">
    <source>
        <dbReference type="ARBA" id="ARBA00083277"/>
    </source>
</evidence>
<feature type="domain" description="3-hydroxyacyl-CoA dehydrogenase C-terminal" evidence="41">
    <location>
        <begin position="546"/>
        <end position="641"/>
    </location>
</feature>
<comment type="catalytic activity">
    <reaction evidence="22">
        <text>(3S)-hydroxyhexadecanoyl-CoA + NAD(+) = 3-oxohexadecanoyl-CoA + NADH + H(+)</text>
        <dbReference type="Rhea" id="RHEA:31159"/>
        <dbReference type="ChEBI" id="CHEBI:15378"/>
        <dbReference type="ChEBI" id="CHEBI:57349"/>
        <dbReference type="ChEBI" id="CHEBI:57540"/>
        <dbReference type="ChEBI" id="CHEBI:57945"/>
        <dbReference type="ChEBI" id="CHEBI:62613"/>
    </reaction>
    <physiologicalReaction direction="left-to-right" evidence="22">
        <dbReference type="Rhea" id="RHEA:31160"/>
    </physiologicalReaction>
</comment>
<dbReference type="PANTHER" id="PTHR43612:SF3">
    <property type="entry name" value="TRIFUNCTIONAL ENZYME SUBUNIT ALPHA, MITOCHONDRIAL"/>
    <property type="match status" value="1"/>
</dbReference>
<sequence length="765" mass="84233">MASSQLLGALRTIGKTNHLSKLGWPNLYYSRAFSVSSSQSKYLTYRVEDGVAVITFDTPNSKVNTLSFENSEEFKQILEKFKNDNTAKAGVLISGKPDCFIAGADINMLQACKTTEDVEKVSTESKDMLMDVEKSSKPIVAAIMGQCLGGGLEVAMSCHYRIAVKDKKTTLALPEVMLGILPGAGGTQRLQKLVSLPNALDMMLTGKNIRPDKAKKMGLVNQTIEPLGPGVDEPKVNTRNYLEQVAIQTAKGLANGSIKVAPRKKSMVDKVTERLVSYDFGRNYVLKQARDKIMKLTFGNYPAPLKILEVIDESLKHGYDQGYKAETKKFGELGTTKESNALMGLFHGQTHCKKNRFGTPPPLKKIGVLGAGLMGAGIAQVTMDKGYSTILKDVSEAGVARGLNQIESNFNQKVKRKRMTSFERDQLLGQLDTSLDYSSFKDADMVIEAVFEDLGIKHKVIKEVEAVVPERCVFATNTSALPIEQIAKGSSRPEKVIGMHYFSPVDKMQLLEIITHKGTSKETTSAAVELGLKQGKTVITVGDGPGFYTTRILSFMMAELLRLFQEGVRPKQVDKLSKKFGWPVGAATLVDEVGIDVASHIGRFMKDEFGDRYTDADVSFMDDMVDGGNLGRKSGKGVYLYQKGSKDKPENPAAIEIMEKTKIEPKMELTDENIQWRLASRFINEAVLCLQEGILASPIDGDVGAVFGLGFPPFFGGPFRYLDNHGAKQLVERMERFQAVYGDAFKPCDLLYDHAKDSSKRFRSD</sequence>
<keyword evidence="7" id="KW-0488">Methylation</keyword>
<accession>A0A7I8W1E3</accession>
<dbReference type="Gene3D" id="3.40.50.720">
    <property type="entry name" value="NAD(P)-binding Rossmann-like Domain"/>
    <property type="match status" value="1"/>
</dbReference>
<evidence type="ECO:0000256" key="13">
    <source>
        <dbReference type="ARBA" id="ARBA00022990"/>
    </source>
</evidence>
<dbReference type="GO" id="GO:0005743">
    <property type="term" value="C:mitochondrial inner membrane"/>
    <property type="evidence" value="ECO:0007669"/>
    <property type="project" value="UniProtKB-SubCell"/>
</dbReference>
<evidence type="ECO:0000256" key="15">
    <source>
        <dbReference type="ARBA" id="ARBA00023027"/>
    </source>
</evidence>
<evidence type="ECO:0000256" key="24">
    <source>
        <dbReference type="ARBA" id="ARBA00050222"/>
    </source>
</evidence>
<protein>
    <recommendedName>
        <fullName evidence="36">Trifunctional enzyme subunit alpha, mitochondrial</fullName>
        <ecNumber evidence="35">1.1.1.211</ecNumber>
        <ecNumber evidence="6">4.2.1.17</ecNumber>
    </recommendedName>
    <alternativeName>
        <fullName evidence="37">Monolysocardiolipin acyltransferase</fullName>
    </alternativeName>
    <alternativeName>
        <fullName evidence="38">TP-alpha</fullName>
    </alternativeName>
</protein>
<evidence type="ECO:0000256" key="28">
    <source>
        <dbReference type="ARBA" id="ARBA00052224"/>
    </source>
</evidence>
<feature type="domain" description="3-hydroxyacyl-CoA dehydrogenase NAD binding" evidence="42">
    <location>
        <begin position="365"/>
        <end position="543"/>
    </location>
</feature>
<proteinExistence type="inferred from homology"/>
<comment type="catalytic activity">
    <reaction evidence="23">
        <text>(3S)-hydroxydecanoyl-CoA + NAD(+) = 3-oxodecanoyl-CoA + NADH + H(+)</text>
        <dbReference type="Rhea" id="RHEA:31187"/>
        <dbReference type="ChEBI" id="CHEBI:15378"/>
        <dbReference type="ChEBI" id="CHEBI:57540"/>
        <dbReference type="ChEBI" id="CHEBI:57945"/>
        <dbReference type="ChEBI" id="CHEBI:62548"/>
        <dbReference type="ChEBI" id="CHEBI:62616"/>
    </reaction>
    <physiologicalReaction direction="left-to-right" evidence="23">
        <dbReference type="Rhea" id="RHEA:31188"/>
    </physiologicalReaction>
</comment>
<evidence type="ECO:0000256" key="18">
    <source>
        <dbReference type="ARBA" id="ARBA00023136"/>
    </source>
</evidence>
<dbReference type="CDD" id="cd06558">
    <property type="entry name" value="crotonase-like"/>
    <property type="match status" value="1"/>
</dbReference>
<evidence type="ECO:0000256" key="33">
    <source>
        <dbReference type="ARBA" id="ARBA00052989"/>
    </source>
</evidence>
<feature type="site" description="Important for long-chain enoyl-CoA hydratase activity" evidence="40">
    <location>
        <position position="153"/>
    </location>
</feature>
<keyword evidence="9" id="KW-0808">Transferase</keyword>
<dbReference type="Gene3D" id="3.90.226.10">
    <property type="entry name" value="2-enoyl-CoA Hydratase, Chain A, domain 1"/>
    <property type="match status" value="1"/>
</dbReference>
<dbReference type="GO" id="GO:0006635">
    <property type="term" value="P:fatty acid beta-oxidation"/>
    <property type="evidence" value="ECO:0007669"/>
    <property type="project" value="UniProtKB-UniPathway"/>
</dbReference>
<comment type="catalytic activity">
    <reaction evidence="33">
        <text>1'-[1,2-di-(9Z,12Z-octadecadienoyl)-sn-glycero-3-phospho]-3'-[1-(9Z,12Z-octadecadienoyl)-sn-glycero-3-phospho]-glycerol + hexadecanoyl-CoA = 1'-[1,2-di-(9Z,12Z-octadecadienoyl)-sn-glycero-3-phospho]-3'-[1-(9Z,12Z-octadecadienoyl)-2-hexadecanoyl-sn-glycero-3-phospho]-glycerol + CoA</text>
        <dbReference type="Rhea" id="RHEA:43680"/>
        <dbReference type="ChEBI" id="CHEBI:57287"/>
        <dbReference type="ChEBI" id="CHEBI:57379"/>
        <dbReference type="ChEBI" id="CHEBI:83580"/>
        <dbReference type="ChEBI" id="CHEBI:83583"/>
    </reaction>
    <physiologicalReaction direction="left-to-right" evidence="33">
        <dbReference type="Rhea" id="RHEA:43681"/>
    </physiologicalReaction>
</comment>
<dbReference type="SUPFAM" id="SSF48179">
    <property type="entry name" value="6-phosphogluconate dehydrogenase C-terminal domain-like"/>
    <property type="match status" value="2"/>
</dbReference>
<comment type="similarity">
    <text evidence="4">In the central section; belongs to the 3-hydroxyacyl-CoA dehydrogenase family.</text>
</comment>
<feature type="site" description="Important for hydroxyacyl-coenzyme A dehydrogenase activity" evidence="40">
    <location>
        <position position="500"/>
    </location>
</feature>
<keyword evidence="20" id="KW-0511">Multifunctional enzyme</keyword>
<keyword evidence="10" id="KW-0999">Mitochondrion inner membrane</keyword>
<evidence type="ECO:0000256" key="12">
    <source>
        <dbReference type="ARBA" id="ARBA00022946"/>
    </source>
</evidence>
<keyword evidence="14" id="KW-0560">Oxidoreductase</keyword>
<keyword evidence="11" id="KW-0276">Fatty acid metabolism</keyword>
<comment type="catalytic activity">
    <reaction evidence="24">
        <text>1'-[1,2-di-(9Z,12Z-octadecadienoyl)-sn-glycero-3-phospho]-3'-[1-(9Z,12Z-octadecadienoyl)-sn-glycero-3-phospho]-glycerol + (9Z,12Z)-octadecadienoyl-CoA = 1',3'-bis-[1,2-di-(9Z,12Z-octadecadienoyl)-sn-glycero-3-phospho]-glycerol + CoA</text>
        <dbReference type="Rhea" id="RHEA:43672"/>
        <dbReference type="ChEBI" id="CHEBI:57287"/>
        <dbReference type="ChEBI" id="CHEBI:57383"/>
        <dbReference type="ChEBI" id="CHEBI:83580"/>
        <dbReference type="ChEBI" id="CHEBI:83581"/>
    </reaction>
    <physiologicalReaction direction="left-to-right" evidence="24">
        <dbReference type="Rhea" id="RHEA:43673"/>
    </physiologicalReaction>
</comment>
<organism evidence="43 44">
    <name type="scientific">Dimorphilus gyrociliatus</name>
    <dbReference type="NCBI Taxonomy" id="2664684"/>
    <lineage>
        <taxon>Eukaryota</taxon>
        <taxon>Metazoa</taxon>
        <taxon>Spiralia</taxon>
        <taxon>Lophotrochozoa</taxon>
        <taxon>Annelida</taxon>
        <taxon>Polychaeta</taxon>
        <taxon>Polychaeta incertae sedis</taxon>
        <taxon>Dinophilidae</taxon>
        <taxon>Dimorphilus</taxon>
    </lineage>
</organism>
<keyword evidence="17" id="KW-0496">Mitochondrion</keyword>
<keyword evidence="18" id="KW-0472">Membrane</keyword>
<evidence type="ECO:0000256" key="39">
    <source>
        <dbReference type="PIRSR" id="PIRSR612803-1"/>
    </source>
</evidence>
<keyword evidence="8" id="KW-0597">Phosphoprotein</keyword>
<dbReference type="EC" id="4.2.1.17" evidence="6"/>
<comment type="catalytic activity">
    <reaction evidence="26">
        <text>a 4-saturated-(3S)-3-hydroxyacyl-CoA = a (3E)-enoyl-CoA + H2O</text>
        <dbReference type="Rhea" id="RHEA:20724"/>
        <dbReference type="ChEBI" id="CHEBI:15377"/>
        <dbReference type="ChEBI" id="CHEBI:58521"/>
        <dbReference type="ChEBI" id="CHEBI:137480"/>
        <dbReference type="EC" id="4.2.1.17"/>
    </reaction>
    <physiologicalReaction direction="right-to-left" evidence="26">
        <dbReference type="Rhea" id="RHEA:20726"/>
    </physiologicalReaction>
</comment>
<evidence type="ECO:0000256" key="26">
    <source>
        <dbReference type="ARBA" id="ARBA00051215"/>
    </source>
</evidence>
<comment type="catalytic activity">
    <reaction evidence="1">
        <text>(3S)-hydroxyhexadecanoyl-CoA = (2E)-hexadecenoyl-CoA + H2O</text>
        <dbReference type="Rhea" id="RHEA:31163"/>
        <dbReference type="ChEBI" id="CHEBI:15377"/>
        <dbReference type="ChEBI" id="CHEBI:61526"/>
        <dbReference type="ChEBI" id="CHEBI:62613"/>
    </reaction>
    <physiologicalReaction direction="right-to-left" evidence="1">
        <dbReference type="Rhea" id="RHEA:31165"/>
    </physiologicalReaction>
</comment>
<evidence type="ECO:0000256" key="2">
    <source>
        <dbReference type="ARBA" id="ARBA00004273"/>
    </source>
</evidence>
<evidence type="ECO:0000256" key="25">
    <source>
        <dbReference type="ARBA" id="ARBA00050446"/>
    </source>
</evidence>
<keyword evidence="16" id="KW-0443">Lipid metabolism</keyword>
<dbReference type="GO" id="GO:0016509">
    <property type="term" value="F:long-chain (3S)-3-hydroxyacyl-CoA dehydrogenase (NAD+) activity"/>
    <property type="evidence" value="ECO:0007669"/>
    <property type="project" value="UniProtKB-EC"/>
</dbReference>
<dbReference type="FunFam" id="1.10.1040.50:FF:000002">
    <property type="entry name" value="Trifunctional enzyme subunit alpha, mitochondrial"/>
    <property type="match status" value="1"/>
</dbReference>
<keyword evidence="12" id="KW-0809">Transit peptide</keyword>
<evidence type="ECO:0000256" key="27">
    <source>
        <dbReference type="ARBA" id="ARBA00051877"/>
    </source>
</evidence>
<comment type="subunit">
    <text evidence="34">Heterotetramer of 2 alpha/HADHA and 2 beta/HADHB subunits; forms the mitochondrial trifunctional enzyme. Also purified as higher order heterooligomers including a 4 alpha/HADHA and 4 beta/HADHB heterooligomer which physiological significance remains unclear. The mitochondrial trifunctional enzyme interacts with MTLN.</text>
</comment>
<evidence type="ECO:0000256" key="32">
    <source>
        <dbReference type="ARBA" id="ARBA00052945"/>
    </source>
</evidence>
<evidence type="ECO:0000256" key="34">
    <source>
        <dbReference type="ARBA" id="ARBA00062153"/>
    </source>
</evidence>
<evidence type="ECO:0000256" key="4">
    <source>
        <dbReference type="ARBA" id="ARBA00007005"/>
    </source>
</evidence>
<evidence type="ECO:0000256" key="1">
    <source>
        <dbReference type="ARBA" id="ARBA00000469"/>
    </source>
</evidence>
<dbReference type="SUPFAM" id="SSF51735">
    <property type="entry name" value="NAD(P)-binding Rossmann-fold domains"/>
    <property type="match status" value="1"/>
</dbReference>
<evidence type="ECO:0000256" key="7">
    <source>
        <dbReference type="ARBA" id="ARBA00022481"/>
    </source>
</evidence>
<evidence type="ECO:0000256" key="30">
    <source>
        <dbReference type="ARBA" id="ARBA00052834"/>
    </source>
</evidence>
<reference evidence="43 44" key="1">
    <citation type="submission" date="2020-08" db="EMBL/GenBank/DDBJ databases">
        <authorList>
            <person name="Hejnol A."/>
        </authorList>
    </citation>
    <scope>NUCLEOTIDE SEQUENCE [LARGE SCALE GENOMIC DNA]</scope>
</reference>
<evidence type="ECO:0000259" key="42">
    <source>
        <dbReference type="Pfam" id="PF02737"/>
    </source>
</evidence>
<dbReference type="GO" id="GO:0070403">
    <property type="term" value="F:NAD+ binding"/>
    <property type="evidence" value="ECO:0007669"/>
    <property type="project" value="InterPro"/>
</dbReference>
<dbReference type="AlphaFoldDB" id="A0A7I8W1E3"/>
<evidence type="ECO:0000256" key="40">
    <source>
        <dbReference type="PIRSR" id="PIRSR612803-2"/>
    </source>
</evidence>
<evidence type="ECO:0000256" key="29">
    <source>
        <dbReference type="ARBA" id="ARBA00052711"/>
    </source>
</evidence>
<dbReference type="UniPathway" id="UPA00659"/>
<evidence type="ECO:0000256" key="36">
    <source>
        <dbReference type="ARBA" id="ARBA00068347"/>
    </source>
</evidence>
<comment type="catalytic activity">
    <reaction evidence="27">
        <text>(3S)-hydroxyoctanoyl-CoA = (2E)-octenoyl-CoA + H2O</text>
        <dbReference type="Rhea" id="RHEA:31199"/>
        <dbReference type="ChEBI" id="CHEBI:15377"/>
        <dbReference type="ChEBI" id="CHEBI:62242"/>
        <dbReference type="ChEBI" id="CHEBI:62617"/>
    </reaction>
    <physiologicalReaction direction="right-to-left" evidence="27">
        <dbReference type="Rhea" id="RHEA:31201"/>
    </physiologicalReaction>
</comment>
<dbReference type="Gene3D" id="1.10.1040.50">
    <property type="match status" value="1"/>
</dbReference>
<comment type="subcellular location">
    <subcellularLocation>
        <location evidence="2">Mitochondrion inner membrane</location>
    </subcellularLocation>
</comment>
<gene>
    <name evidence="43" type="ORF">DGYR_LOCUS9858</name>
</gene>
<dbReference type="Proteomes" id="UP000549394">
    <property type="component" value="Unassembled WGS sequence"/>
</dbReference>
<evidence type="ECO:0000256" key="5">
    <source>
        <dbReference type="ARBA" id="ARBA00008750"/>
    </source>
</evidence>
<evidence type="ECO:0000256" key="14">
    <source>
        <dbReference type="ARBA" id="ARBA00023002"/>
    </source>
</evidence>
<comment type="similarity">
    <text evidence="5">In the N-terminal section; belongs to the enoyl-CoA hydratase/isomerase family.</text>
</comment>
<dbReference type="GO" id="GO:0004300">
    <property type="term" value="F:enoyl-CoA hydratase activity"/>
    <property type="evidence" value="ECO:0007669"/>
    <property type="project" value="UniProtKB-EC"/>
</dbReference>
<evidence type="ECO:0000256" key="17">
    <source>
        <dbReference type="ARBA" id="ARBA00023128"/>
    </source>
</evidence>
<dbReference type="GO" id="GO:0016740">
    <property type="term" value="F:transferase activity"/>
    <property type="evidence" value="ECO:0007669"/>
    <property type="project" value="UniProtKB-KW"/>
</dbReference>
<keyword evidence="19" id="KW-0456">Lyase</keyword>
<dbReference type="PANTHER" id="PTHR43612">
    <property type="entry name" value="TRIFUNCTIONAL ENZYME SUBUNIT ALPHA"/>
    <property type="match status" value="1"/>
</dbReference>
<evidence type="ECO:0000256" key="16">
    <source>
        <dbReference type="ARBA" id="ARBA00023098"/>
    </source>
</evidence>
<dbReference type="InterPro" id="IPR050136">
    <property type="entry name" value="FA_oxidation_alpha_subunit"/>
</dbReference>
<feature type="active site" description="For hydroxyacyl-coenzyme A dehydrogenase activity" evidence="39">
    <location>
        <position position="512"/>
    </location>
</feature>
<evidence type="ECO:0000256" key="6">
    <source>
        <dbReference type="ARBA" id="ARBA00012076"/>
    </source>
</evidence>
<dbReference type="EMBL" id="CAJFCJ010000015">
    <property type="protein sequence ID" value="CAD5121987.1"/>
    <property type="molecule type" value="Genomic_DNA"/>
</dbReference>
<dbReference type="Pfam" id="PF00378">
    <property type="entry name" value="ECH_1"/>
    <property type="match status" value="1"/>
</dbReference>
<evidence type="ECO:0000256" key="8">
    <source>
        <dbReference type="ARBA" id="ARBA00022553"/>
    </source>
</evidence>
<dbReference type="InterPro" id="IPR012803">
    <property type="entry name" value="Fa_ox_alpha_mit"/>
</dbReference>
<comment type="catalytic activity">
    <reaction evidence="28">
        <text>(3S)-hydroxyoctanoyl-CoA + NAD(+) = 3-oxooctanoyl-CoA + NADH + H(+)</text>
        <dbReference type="Rhea" id="RHEA:31195"/>
        <dbReference type="ChEBI" id="CHEBI:15378"/>
        <dbReference type="ChEBI" id="CHEBI:57540"/>
        <dbReference type="ChEBI" id="CHEBI:57945"/>
        <dbReference type="ChEBI" id="CHEBI:62617"/>
        <dbReference type="ChEBI" id="CHEBI:62619"/>
    </reaction>
    <physiologicalReaction direction="left-to-right" evidence="28">
        <dbReference type="Rhea" id="RHEA:31196"/>
    </physiologicalReaction>
</comment>
<comment type="caution">
    <text evidence="43">The sequence shown here is derived from an EMBL/GenBank/DDBJ whole genome shotgun (WGS) entry which is preliminary data.</text>
</comment>
<dbReference type="InterPro" id="IPR006176">
    <property type="entry name" value="3-OHacyl-CoA_DH_NAD-bd"/>
</dbReference>
<comment type="catalytic activity">
    <reaction evidence="25">
        <text>a long-chain (3S)-3-hydroxy fatty acyl-CoA + NAD(+) = a long-chain 3-oxo-fatty acyl-CoA + NADH + H(+)</text>
        <dbReference type="Rhea" id="RHEA:52656"/>
        <dbReference type="ChEBI" id="CHEBI:15378"/>
        <dbReference type="ChEBI" id="CHEBI:57540"/>
        <dbReference type="ChEBI" id="CHEBI:57945"/>
        <dbReference type="ChEBI" id="CHEBI:136757"/>
        <dbReference type="ChEBI" id="CHEBI:136758"/>
        <dbReference type="EC" id="1.1.1.211"/>
    </reaction>
    <physiologicalReaction direction="left-to-right" evidence="25">
        <dbReference type="Rhea" id="RHEA:52657"/>
    </physiologicalReaction>
</comment>
<dbReference type="GO" id="GO:0016507">
    <property type="term" value="C:mitochondrial fatty acid beta-oxidation multienzyme complex"/>
    <property type="evidence" value="ECO:0007669"/>
    <property type="project" value="InterPro"/>
</dbReference>
<evidence type="ECO:0000313" key="44">
    <source>
        <dbReference type="Proteomes" id="UP000549394"/>
    </source>
</evidence>
<dbReference type="InterPro" id="IPR029045">
    <property type="entry name" value="ClpP/crotonase-like_dom_sf"/>
</dbReference>
<evidence type="ECO:0000256" key="37">
    <source>
        <dbReference type="ARBA" id="ARBA00077617"/>
    </source>
</evidence>
<dbReference type="NCBIfam" id="TIGR02441">
    <property type="entry name" value="fa_ox_alpha_mit"/>
    <property type="match status" value="1"/>
</dbReference>
<comment type="catalytic activity">
    <reaction evidence="30">
        <text>(3S)-hydroxytetradecanoyl-CoA + NAD(+) = 3-oxotetradecanoyl-CoA + NADH + H(+)</text>
        <dbReference type="Rhea" id="RHEA:31167"/>
        <dbReference type="ChEBI" id="CHEBI:15378"/>
        <dbReference type="ChEBI" id="CHEBI:57540"/>
        <dbReference type="ChEBI" id="CHEBI:57945"/>
        <dbReference type="ChEBI" id="CHEBI:62543"/>
        <dbReference type="ChEBI" id="CHEBI:62614"/>
    </reaction>
    <physiologicalReaction direction="left-to-right" evidence="30">
        <dbReference type="Rhea" id="RHEA:31168"/>
    </physiologicalReaction>
</comment>
<evidence type="ECO:0000256" key="31">
    <source>
        <dbReference type="ARBA" id="ARBA00052860"/>
    </source>
</evidence>
<dbReference type="InterPro" id="IPR008927">
    <property type="entry name" value="6-PGluconate_DH-like_C_sf"/>
</dbReference>
<keyword evidence="44" id="KW-1185">Reference proteome</keyword>
<dbReference type="Pfam" id="PF00725">
    <property type="entry name" value="3HCDH"/>
    <property type="match status" value="1"/>
</dbReference>
<name>A0A7I8W1E3_9ANNE</name>
<evidence type="ECO:0000259" key="41">
    <source>
        <dbReference type="Pfam" id="PF00725"/>
    </source>
</evidence>
<dbReference type="InterPro" id="IPR001753">
    <property type="entry name" value="Enoyl-CoA_hydra/iso"/>
</dbReference>
<comment type="pathway">
    <text evidence="3">Lipid metabolism; fatty acid beta-oxidation.</text>
</comment>
<dbReference type="InterPro" id="IPR036291">
    <property type="entry name" value="NAD(P)-bd_dom_sf"/>
</dbReference>
<keyword evidence="15" id="KW-0520">NAD</keyword>
<dbReference type="Pfam" id="PF02737">
    <property type="entry name" value="3HCDH_N"/>
    <property type="match status" value="1"/>
</dbReference>
<dbReference type="OrthoDB" id="10004768at2759"/>
<dbReference type="SUPFAM" id="SSF52096">
    <property type="entry name" value="ClpP/crotonase"/>
    <property type="match status" value="1"/>
</dbReference>
<comment type="catalytic activity">
    <reaction evidence="29">
        <text>(3S)-3-hydroxydodecanoyl-CoA = (2E)-dodecenoyl-CoA + H2O</text>
        <dbReference type="Rhea" id="RHEA:31075"/>
        <dbReference type="ChEBI" id="CHEBI:15377"/>
        <dbReference type="ChEBI" id="CHEBI:57330"/>
        <dbReference type="ChEBI" id="CHEBI:62558"/>
    </reaction>
    <physiologicalReaction direction="right-to-left" evidence="29">
        <dbReference type="Rhea" id="RHEA:31077"/>
    </physiologicalReaction>
</comment>
<evidence type="ECO:0000256" key="11">
    <source>
        <dbReference type="ARBA" id="ARBA00022832"/>
    </source>
</evidence>
<comment type="catalytic activity">
    <reaction evidence="21">
        <text>a (3S)-3-hydroxyacyl-CoA = a (2E)-enoyl-CoA + H2O</text>
        <dbReference type="Rhea" id="RHEA:16105"/>
        <dbReference type="ChEBI" id="CHEBI:15377"/>
        <dbReference type="ChEBI" id="CHEBI:57318"/>
        <dbReference type="ChEBI" id="CHEBI:58856"/>
        <dbReference type="EC" id="4.2.1.17"/>
    </reaction>
    <physiologicalReaction direction="right-to-left" evidence="21">
        <dbReference type="Rhea" id="RHEA:16107"/>
    </physiologicalReaction>
</comment>
<evidence type="ECO:0000256" key="23">
    <source>
        <dbReference type="ARBA" id="ARBA00048361"/>
    </source>
</evidence>
<comment type="catalytic activity">
    <reaction evidence="32">
        <text>(3S)-3-hydroxydodecanoyl-CoA + NAD(+) = 3-oxododecanoyl-CoA + NADH + H(+)</text>
        <dbReference type="Rhea" id="RHEA:31179"/>
        <dbReference type="ChEBI" id="CHEBI:15378"/>
        <dbReference type="ChEBI" id="CHEBI:57540"/>
        <dbReference type="ChEBI" id="CHEBI:57945"/>
        <dbReference type="ChEBI" id="CHEBI:62558"/>
        <dbReference type="ChEBI" id="CHEBI:62615"/>
    </reaction>
    <physiologicalReaction direction="left-to-right" evidence="32">
        <dbReference type="Rhea" id="RHEA:31180"/>
    </physiologicalReaction>
</comment>
<evidence type="ECO:0000256" key="22">
    <source>
        <dbReference type="ARBA" id="ARBA00047613"/>
    </source>
</evidence>
<evidence type="ECO:0000256" key="35">
    <source>
        <dbReference type="ARBA" id="ARBA00066806"/>
    </source>
</evidence>